<name>K1SW15_9ZZZZ</name>
<dbReference type="Gene3D" id="3.40.50.620">
    <property type="entry name" value="HUPs"/>
    <property type="match status" value="1"/>
</dbReference>
<evidence type="ECO:0000313" key="1">
    <source>
        <dbReference type="EMBL" id="EKC64797.1"/>
    </source>
</evidence>
<dbReference type="EMBL" id="AJWY01007164">
    <property type="protein sequence ID" value="EKC64797.1"/>
    <property type="molecule type" value="Genomic_DNA"/>
</dbReference>
<protein>
    <submittedName>
        <fullName evidence="1">Phosphoadenosine phosphosulfate reductase family protein</fullName>
    </submittedName>
</protein>
<sequence length="94" mass="10860">MTPIDHANEVIASVRQKTDRAILFYSCGKDSEVLLDLMAPHFKEIVCVFMYFVKGLDHIDNYLRAVKARYANVTILQVPHWTLTRVLRCGLYCI</sequence>
<reference evidence="1" key="1">
    <citation type="journal article" date="2013" name="Environ. Microbiol.">
        <title>Microbiota from the distal guts of lean and obese adolescents exhibit partial functional redundancy besides clear differences in community structure.</title>
        <authorList>
            <person name="Ferrer M."/>
            <person name="Ruiz A."/>
            <person name="Lanza F."/>
            <person name="Haange S.B."/>
            <person name="Oberbach A."/>
            <person name="Till H."/>
            <person name="Bargiela R."/>
            <person name="Campoy C."/>
            <person name="Segura M.T."/>
            <person name="Richter M."/>
            <person name="von Bergen M."/>
            <person name="Seifert J."/>
            <person name="Suarez A."/>
        </authorList>
    </citation>
    <scope>NUCLEOTIDE SEQUENCE</scope>
</reference>
<organism evidence="1">
    <name type="scientific">human gut metagenome</name>
    <dbReference type="NCBI Taxonomy" id="408170"/>
    <lineage>
        <taxon>unclassified sequences</taxon>
        <taxon>metagenomes</taxon>
        <taxon>organismal metagenomes</taxon>
    </lineage>
</organism>
<gene>
    <name evidence="1" type="ORF">LEA_10657</name>
</gene>
<accession>K1SW15</accession>
<dbReference type="AlphaFoldDB" id="K1SW15"/>
<feature type="non-terminal residue" evidence="1">
    <location>
        <position position="94"/>
    </location>
</feature>
<dbReference type="InterPro" id="IPR014729">
    <property type="entry name" value="Rossmann-like_a/b/a_fold"/>
</dbReference>
<comment type="caution">
    <text evidence="1">The sequence shown here is derived from an EMBL/GenBank/DDBJ whole genome shotgun (WGS) entry which is preliminary data.</text>
</comment>
<dbReference type="SUPFAM" id="SSF52402">
    <property type="entry name" value="Adenine nucleotide alpha hydrolases-like"/>
    <property type="match status" value="1"/>
</dbReference>
<proteinExistence type="predicted"/>